<dbReference type="Proteomes" id="UP001231587">
    <property type="component" value="Unassembled WGS sequence"/>
</dbReference>
<dbReference type="OrthoDB" id="9801785at2"/>
<proteinExistence type="inferred from homology"/>
<comment type="similarity">
    <text evidence="1">Belongs to the NAD(P)-dependent epimerase/dehydratase family.</text>
</comment>
<dbReference type="AlphaFoldDB" id="A0A9X0YNU5"/>
<dbReference type="EC" id="5.1.3.2" evidence="3"/>
<evidence type="ECO:0000313" key="5">
    <source>
        <dbReference type="Proteomes" id="UP001138672"/>
    </source>
</evidence>
<evidence type="ECO:0000313" key="3">
    <source>
        <dbReference type="EMBL" id="MBP1841333.1"/>
    </source>
</evidence>
<name>A0A9X0YNU5_9FLAO</name>
<evidence type="ECO:0000256" key="1">
    <source>
        <dbReference type="ARBA" id="ARBA00007637"/>
    </source>
</evidence>
<dbReference type="Pfam" id="PF01370">
    <property type="entry name" value="Epimerase"/>
    <property type="match status" value="1"/>
</dbReference>
<comment type="caution">
    <text evidence="3">The sequence shown here is derived from an EMBL/GenBank/DDBJ whole genome shotgun (WGS) entry which is preliminary data.</text>
</comment>
<dbReference type="PANTHER" id="PTHR43000">
    <property type="entry name" value="DTDP-D-GLUCOSE 4,6-DEHYDRATASE-RELATED"/>
    <property type="match status" value="1"/>
</dbReference>
<dbReference type="SUPFAM" id="SSF51735">
    <property type="entry name" value="NAD(P)-binding Rossmann-fold domains"/>
    <property type="match status" value="1"/>
</dbReference>
<dbReference type="GO" id="GO:0003978">
    <property type="term" value="F:UDP-glucose 4-epimerase activity"/>
    <property type="evidence" value="ECO:0007669"/>
    <property type="project" value="UniProtKB-EC"/>
</dbReference>
<keyword evidence="3" id="KW-0413">Isomerase</keyword>
<dbReference type="InterPro" id="IPR036291">
    <property type="entry name" value="NAD(P)-bd_dom_sf"/>
</dbReference>
<dbReference type="RefSeq" id="WP_057782130.1">
    <property type="nucleotide sequence ID" value="NZ_JAGGJQ010000010.1"/>
</dbReference>
<keyword evidence="6" id="KW-1185">Reference proteome</keyword>
<sequence>MSIILITGGAGNIGSRLSLLLANDLDNHIVILDNLLTGVRAHVPSQDNVTFIEADVNDYEAVSSVFGRFDFDYVFHLAAMVGVKRTLAHPIQVLNDIEGIKHILSLSKHSSVKRVFYSSSSEVYGEPFEVPQHENTTPLNSRLPYAIVKNVGEAFFKSYFDEYGLPYTIFRFFNTYGPHQSTDFVVPRFLHAALNNAPITIHGDGLQTRSFCYIDDTVETCIKAMTEGKHINDVLNVGNDVEMTILDLVQTIKDLTQSTSEIIHLPALKEGDMRRRCPDSTKMKEVLQRELTPLTVGLQHLIEGCF</sequence>
<organism evidence="3 5">
    <name type="scientific">Formosa algae</name>
    <dbReference type="NCBI Taxonomy" id="225843"/>
    <lineage>
        <taxon>Bacteria</taxon>
        <taxon>Pseudomonadati</taxon>
        <taxon>Bacteroidota</taxon>
        <taxon>Flavobacteriia</taxon>
        <taxon>Flavobacteriales</taxon>
        <taxon>Flavobacteriaceae</taxon>
        <taxon>Formosa</taxon>
    </lineage>
</organism>
<evidence type="ECO:0000259" key="2">
    <source>
        <dbReference type="Pfam" id="PF01370"/>
    </source>
</evidence>
<evidence type="ECO:0000313" key="4">
    <source>
        <dbReference type="EMBL" id="MDQ0336745.1"/>
    </source>
</evidence>
<dbReference type="Proteomes" id="UP001138672">
    <property type="component" value="Unassembled WGS sequence"/>
</dbReference>
<evidence type="ECO:0000313" key="6">
    <source>
        <dbReference type="Proteomes" id="UP001231587"/>
    </source>
</evidence>
<dbReference type="Gene3D" id="3.40.50.720">
    <property type="entry name" value="NAD(P)-binding Rossmann-like Domain"/>
    <property type="match status" value="1"/>
</dbReference>
<dbReference type="EMBL" id="JAGGJQ010000010">
    <property type="protein sequence ID" value="MBP1841333.1"/>
    <property type="molecule type" value="Genomic_DNA"/>
</dbReference>
<protein>
    <submittedName>
        <fullName evidence="3">UDP-glucose 4-epimerase</fullName>
        <ecNumber evidence="3">5.1.3.2</ecNumber>
    </submittedName>
</protein>
<accession>A0A9X0YNU5</accession>
<reference evidence="3" key="1">
    <citation type="submission" date="2021-03" db="EMBL/GenBank/DDBJ databases">
        <title>Genomic Encyclopedia of Type Strains, Phase IV (KMG-IV): sequencing the most valuable type-strain genomes for metagenomic binning, comparative biology and taxonomic classification.</title>
        <authorList>
            <person name="Goeker M."/>
        </authorList>
    </citation>
    <scope>NUCLEOTIDE SEQUENCE</scope>
    <source>
        <strain evidence="3">DSM 15523</strain>
        <strain evidence="4 6">DSM 16476</strain>
    </source>
</reference>
<feature type="domain" description="NAD-dependent epimerase/dehydratase" evidence="2">
    <location>
        <begin position="4"/>
        <end position="238"/>
    </location>
</feature>
<dbReference type="InterPro" id="IPR001509">
    <property type="entry name" value="Epimerase_deHydtase"/>
</dbReference>
<dbReference type="EMBL" id="JAUSUU010000011">
    <property type="protein sequence ID" value="MDQ0336745.1"/>
    <property type="molecule type" value="Genomic_DNA"/>
</dbReference>
<gene>
    <name evidence="3" type="ORF">J2Z56_003265</name>
    <name evidence="4" type="ORF">J2Z57_003202</name>
</gene>